<reference evidence="1 2" key="1">
    <citation type="journal article" date="2013" name="Proc. Natl. Acad. Sci. U.S.A.">
        <title>Genome of Phaeocystis globosa virus PgV-16T highlights the common ancestry of the largest known DNA viruses infecting eukaryotes.</title>
        <authorList>
            <person name="Santini S."/>
            <person name="Jeudy S."/>
            <person name="Bartoli J."/>
            <person name="Poirot O."/>
            <person name="Lescot M."/>
            <person name="Abergel C."/>
            <person name="Barbe V."/>
            <person name="Wommack K.E."/>
            <person name="Noordeloos A.A."/>
            <person name="Brussaard C.P."/>
            <person name="Claverie J.M."/>
        </authorList>
    </citation>
    <scope>NUCLEOTIDE SEQUENCE [LARGE SCALE GENOMIC DNA]</scope>
    <source>
        <strain evidence="1 2">16T</strain>
    </source>
</reference>
<accession>A0AC59EWN7</accession>
<protein>
    <submittedName>
        <fullName evidence="1">Tail fiber protein</fullName>
    </submittedName>
</protein>
<sequence>MVFCVNINIIKSVNIIDKMSLNKVITSVNALVNKVSIPDDKLNNVVCIDIENNRIGVKNGSPKYEIDISGTLKTDNIYVTDLSSNGIDVSGIISDVSFIKNVGIEKNLTVLGTIAGNDIDVSGIVSDVSFIENVGIEKNLTVLGTIKGNDIDVSGIVSDVSFIENVDILKKLDVTGSIYHTSGTLITSDDRYKHNEKMITNGLEVIRQLQPQTYDKTRTFKAIDYRGVVNEEHIKEAGLIAQELIAINDLSFAVIEGDNTNPYYVRYDNVFIYGLAGIKELDTKVTNLSERVSNITNGTPDIPDVNVSNILDFVRNQNTIIQTLNEKIRSLETRVNNLE</sequence>
<name>A0AC59EWN7_9VIRU</name>
<organism evidence="1 2">
    <name type="scientific">Phaeocystis globosa virus PgV-16T</name>
    <dbReference type="NCBI Taxonomy" id="3071227"/>
    <lineage>
        <taxon>Viruses</taxon>
        <taxon>Varidnaviria</taxon>
        <taxon>Bamfordvirae</taxon>
        <taxon>Nucleocytoviricota</taxon>
        <taxon>Megaviricetes</taxon>
        <taxon>Imitervirales</taxon>
        <taxon>Mesomimiviridae</taxon>
        <taxon>Tethysvirus</taxon>
        <taxon>Tethysvirus hollandense</taxon>
    </lineage>
</organism>
<dbReference type="Proteomes" id="UP000204225">
    <property type="component" value="Segment"/>
</dbReference>
<dbReference type="EMBL" id="KC662249">
    <property type="protein sequence ID" value="AGM15351.1"/>
    <property type="molecule type" value="Genomic_DNA"/>
</dbReference>
<proteinExistence type="predicted"/>
<keyword evidence="2" id="KW-1185">Reference proteome</keyword>
<evidence type="ECO:0000313" key="2">
    <source>
        <dbReference type="Proteomes" id="UP000204225"/>
    </source>
</evidence>
<evidence type="ECO:0000313" key="1">
    <source>
        <dbReference type="EMBL" id="AGM15351.1"/>
    </source>
</evidence>
<gene>
    <name evidence="1" type="ORF">PGCG_00039</name>
</gene>